<dbReference type="RefSeq" id="WP_139235859.1">
    <property type="nucleotide sequence ID" value="NZ_FPBF01000002.1"/>
</dbReference>
<protein>
    <submittedName>
        <fullName evidence="1">Uncharacterized protein</fullName>
    </submittedName>
</protein>
<dbReference type="AlphaFoldDB" id="A0A1I7A8G7"/>
<gene>
    <name evidence="1" type="ORF">SAMN04489724_1751</name>
</gene>
<evidence type="ECO:0000313" key="1">
    <source>
        <dbReference type="EMBL" id="SFT71140.1"/>
    </source>
</evidence>
<dbReference type="STRING" id="305507.SAMN04489724_1751"/>
<keyword evidence="2" id="KW-1185">Reference proteome</keyword>
<dbReference type="Proteomes" id="UP000199673">
    <property type="component" value="Unassembled WGS sequence"/>
</dbReference>
<dbReference type="EMBL" id="FPBF01000002">
    <property type="protein sequence ID" value="SFT71140.1"/>
    <property type="molecule type" value="Genomic_DNA"/>
</dbReference>
<reference evidence="2" key="1">
    <citation type="submission" date="2016-10" db="EMBL/GenBank/DDBJ databases">
        <authorList>
            <person name="Varghese N."/>
            <person name="Submissions S."/>
        </authorList>
    </citation>
    <scope>NUCLEOTIDE SEQUENCE [LARGE SCALE GENOMIC DNA]</scope>
    <source>
        <strain evidence="2">DSM 23445</strain>
    </source>
</reference>
<proteinExistence type="predicted"/>
<evidence type="ECO:0000313" key="2">
    <source>
        <dbReference type="Proteomes" id="UP000199673"/>
    </source>
</evidence>
<organism evidence="1 2">
    <name type="scientific">Algoriphagus locisalis</name>
    <dbReference type="NCBI Taxonomy" id="305507"/>
    <lineage>
        <taxon>Bacteria</taxon>
        <taxon>Pseudomonadati</taxon>
        <taxon>Bacteroidota</taxon>
        <taxon>Cytophagia</taxon>
        <taxon>Cytophagales</taxon>
        <taxon>Cyclobacteriaceae</taxon>
        <taxon>Algoriphagus</taxon>
    </lineage>
</organism>
<name>A0A1I7A8G7_9BACT</name>
<dbReference type="OrthoDB" id="957234at2"/>
<accession>A0A1I7A8G7</accession>
<sequence length="255" mass="30619">MTRIICDTMIWYELSKNTIQVPDPKQYTLVCTKLSLMELAFSPNNLIKLAEVQAAIREIVKVKPQIILHYPWDHATSLIDKDFEFDFEIEEDLAIGYLNFLLNHPKEELFPDSFKENLEDISSTRRKNFQEWADFLNNLYGRNNEIKRTLKKYSDANRHLLDFKKWFIHKLNERELGTYSVDTFPWEQFEFYTSIGASYMRKMMFSRMKADGNDENDLRNMIYAQPGDKYWTLEKRWNNLAKEANMTKYLYQHNE</sequence>